<dbReference type="HOGENOM" id="CLU_172272_0_0_2"/>
<feature type="region of interest" description="Disordered" evidence="1">
    <location>
        <begin position="51"/>
        <end position="80"/>
    </location>
</feature>
<evidence type="ECO:0000256" key="1">
    <source>
        <dbReference type="SAM" id="MobiDB-lite"/>
    </source>
</evidence>
<gene>
    <name evidence="2" type="ORF">J07HQW1_01071</name>
</gene>
<accession>U1MMP9</accession>
<proteinExistence type="predicted"/>
<dbReference type="AlphaFoldDB" id="U1MMP9"/>
<reference evidence="2 3" key="1">
    <citation type="journal article" date="2013" name="PLoS ONE">
        <title>Assembly-driven community genomics of a hypersaline microbial ecosystem.</title>
        <authorList>
            <person name="Podell S."/>
            <person name="Ugalde J.A."/>
            <person name="Narasingarao P."/>
            <person name="Banfield J.F."/>
            <person name="Heidelberg K.B."/>
            <person name="Allen E.E."/>
        </authorList>
    </citation>
    <scope>NUCLEOTIDE SEQUENCE [LARGE SCALE GENOMIC DNA]</scope>
    <source>
        <strain evidence="3">J07HQW1</strain>
    </source>
</reference>
<evidence type="ECO:0000313" key="2">
    <source>
        <dbReference type="EMBL" id="ERG91039.1"/>
    </source>
</evidence>
<sequence length="111" mass="12381">MDDAYDDSLTWTDVIDATIDEELARDEAIQLTAEDLAVDVPMRFDADADVDADIDADTDTDTHADADIDAGSERAPSNHERARWRFDGTVSVTVEGVRGPLAEWLRLWTRE</sequence>
<dbReference type="Proteomes" id="UP000030649">
    <property type="component" value="Unassembled WGS sequence"/>
</dbReference>
<name>U1MMP9_9EURY</name>
<dbReference type="EMBL" id="KE356560">
    <property type="protein sequence ID" value="ERG91039.1"/>
    <property type="molecule type" value="Genomic_DNA"/>
</dbReference>
<organism evidence="2 3">
    <name type="scientific">Haloquadratum walsbyi J07HQW1</name>
    <dbReference type="NCBI Taxonomy" id="1238424"/>
    <lineage>
        <taxon>Archaea</taxon>
        <taxon>Methanobacteriati</taxon>
        <taxon>Methanobacteriota</taxon>
        <taxon>Stenosarchaea group</taxon>
        <taxon>Halobacteria</taxon>
        <taxon>Halobacteriales</taxon>
        <taxon>Haloferacaceae</taxon>
        <taxon>Haloquadratum</taxon>
    </lineage>
</organism>
<protein>
    <submittedName>
        <fullName evidence="2">Uncharacterized protein</fullName>
    </submittedName>
</protein>
<evidence type="ECO:0000313" key="3">
    <source>
        <dbReference type="Proteomes" id="UP000030649"/>
    </source>
</evidence>